<feature type="region of interest" description="Disordered" evidence="6">
    <location>
        <begin position="43"/>
        <end position="62"/>
    </location>
</feature>
<evidence type="ECO:0000313" key="8">
    <source>
        <dbReference type="Ensembl" id="ENSGWIP00000033520.1"/>
    </source>
</evidence>
<reference evidence="8" key="3">
    <citation type="submission" date="2025-09" db="UniProtKB">
        <authorList>
            <consortium name="Ensembl"/>
        </authorList>
    </citation>
    <scope>IDENTIFICATION</scope>
</reference>
<evidence type="ECO:0000256" key="6">
    <source>
        <dbReference type="SAM" id="MobiDB-lite"/>
    </source>
</evidence>
<proteinExistence type="predicted"/>
<sequence length="70" mass="7569">MRGLDPQPEGGYSKMGVSSNAPKKFFSCSNCGKHFNHKQSLQRHIRRNSDSGSSNVSSCPSTACFCPGKC</sequence>
<evidence type="ECO:0000256" key="3">
    <source>
        <dbReference type="ARBA" id="ARBA00022771"/>
    </source>
</evidence>
<dbReference type="Pfam" id="PF00096">
    <property type="entry name" value="zf-C2H2"/>
    <property type="match status" value="1"/>
</dbReference>
<protein>
    <recommendedName>
        <fullName evidence="7">C2H2-type domain-containing protein</fullName>
    </recommendedName>
</protein>
<keyword evidence="9" id="KW-1185">Reference proteome</keyword>
<organism evidence="8 9">
    <name type="scientific">Gouania willdenowi</name>
    <name type="common">Blunt-snouted clingfish</name>
    <name type="synonym">Lepadogaster willdenowi</name>
    <dbReference type="NCBI Taxonomy" id="441366"/>
    <lineage>
        <taxon>Eukaryota</taxon>
        <taxon>Metazoa</taxon>
        <taxon>Chordata</taxon>
        <taxon>Craniata</taxon>
        <taxon>Vertebrata</taxon>
        <taxon>Euteleostomi</taxon>
        <taxon>Actinopterygii</taxon>
        <taxon>Neopterygii</taxon>
        <taxon>Teleostei</taxon>
        <taxon>Neoteleostei</taxon>
        <taxon>Acanthomorphata</taxon>
        <taxon>Ovalentaria</taxon>
        <taxon>Blenniimorphae</taxon>
        <taxon>Blenniiformes</taxon>
        <taxon>Gobiesocoidei</taxon>
        <taxon>Gobiesocidae</taxon>
        <taxon>Gobiesocinae</taxon>
        <taxon>Gouania</taxon>
    </lineage>
</organism>
<name>A0A8C5GPZ5_GOUWI</name>
<evidence type="ECO:0000259" key="7">
    <source>
        <dbReference type="PROSITE" id="PS50157"/>
    </source>
</evidence>
<keyword evidence="2" id="KW-0677">Repeat</keyword>
<accession>A0A8C5GPZ5</accession>
<evidence type="ECO:0000256" key="2">
    <source>
        <dbReference type="ARBA" id="ARBA00022737"/>
    </source>
</evidence>
<reference evidence="8" key="2">
    <citation type="submission" date="2025-08" db="UniProtKB">
        <authorList>
            <consortium name="Ensembl"/>
        </authorList>
    </citation>
    <scope>IDENTIFICATION</scope>
</reference>
<dbReference type="InterPro" id="IPR036236">
    <property type="entry name" value="Znf_C2H2_sf"/>
</dbReference>
<dbReference type="AlphaFoldDB" id="A0A8C5GPZ5"/>
<dbReference type="SUPFAM" id="SSF57667">
    <property type="entry name" value="beta-beta-alpha zinc fingers"/>
    <property type="match status" value="1"/>
</dbReference>
<evidence type="ECO:0000313" key="9">
    <source>
        <dbReference type="Proteomes" id="UP000694680"/>
    </source>
</evidence>
<keyword evidence="1" id="KW-0479">Metal-binding</keyword>
<dbReference type="Proteomes" id="UP000694680">
    <property type="component" value="Chromosome 19"/>
</dbReference>
<dbReference type="InterPro" id="IPR013087">
    <property type="entry name" value="Znf_C2H2_type"/>
</dbReference>
<dbReference type="Gene3D" id="3.30.160.60">
    <property type="entry name" value="Classic Zinc Finger"/>
    <property type="match status" value="1"/>
</dbReference>
<keyword evidence="4" id="KW-0862">Zinc</keyword>
<keyword evidence="3 5" id="KW-0863">Zinc-finger</keyword>
<feature type="domain" description="C2H2-type" evidence="7">
    <location>
        <begin position="26"/>
        <end position="55"/>
    </location>
</feature>
<dbReference type="FunFam" id="3.30.160.60:FF:000100">
    <property type="entry name" value="Zinc finger 45-like"/>
    <property type="match status" value="1"/>
</dbReference>
<feature type="region of interest" description="Disordered" evidence="6">
    <location>
        <begin position="1"/>
        <end position="20"/>
    </location>
</feature>
<dbReference type="GO" id="GO:0008270">
    <property type="term" value="F:zinc ion binding"/>
    <property type="evidence" value="ECO:0007669"/>
    <property type="project" value="UniProtKB-KW"/>
</dbReference>
<reference evidence="8" key="1">
    <citation type="submission" date="2020-06" db="EMBL/GenBank/DDBJ databases">
        <authorList>
            <consortium name="Wellcome Sanger Institute Data Sharing"/>
        </authorList>
    </citation>
    <scope>NUCLEOTIDE SEQUENCE [LARGE SCALE GENOMIC DNA]</scope>
</reference>
<dbReference type="PROSITE" id="PS50157">
    <property type="entry name" value="ZINC_FINGER_C2H2_2"/>
    <property type="match status" value="1"/>
</dbReference>
<feature type="compositionally biased region" description="Low complexity" evidence="6">
    <location>
        <begin position="50"/>
        <end position="61"/>
    </location>
</feature>
<dbReference type="Ensembl" id="ENSGWIT00000036500.1">
    <property type="protein sequence ID" value="ENSGWIP00000033520.1"/>
    <property type="gene ID" value="ENSGWIG00000017266.1"/>
</dbReference>
<evidence type="ECO:0000256" key="1">
    <source>
        <dbReference type="ARBA" id="ARBA00022723"/>
    </source>
</evidence>
<evidence type="ECO:0000256" key="4">
    <source>
        <dbReference type="ARBA" id="ARBA00022833"/>
    </source>
</evidence>
<evidence type="ECO:0000256" key="5">
    <source>
        <dbReference type="PROSITE-ProRule" id="PRU00042"/>
    </source>
</evidence>